<dbReference type="PANTHER" id="PTHR12126:SF11">
    <property type="entry name" value="NADH DEHYDROGENASE [UBIQUINONE] 1 ALPHA SUBCOMPLEX SUBUNIT 9, MITOCHONDRIAL"/>
    <property type="match status" value="1"/>
</dbReference>
<protein>
    <recommendedName>
        <fullName evidence="2">NAD-dependent epimerase/dehydratase domain-containing protein</fullName>
    </recommendedName>
</protein>
<dbReference type="EMBL" id="NRRU01000031">
    <property type="protein sequence ID" value="MBK1713118.1"/>
    <property type="molecule type" value="Genomic_DNA"/>
</dbReference>
<evidence type="ECO:0000256" key="1">
    <source>
        <dbReference type="SAM" id="Phobius"/>
    </source>
</evidence>
<evidence type="ECO:0000313" key="3">
    <source>
        <dbReference type="EMBL" id="MBK1713118.1"/>
    </source>
</evidence>
<dbReference type="InterPro" id="IPR036291">
    <property type="entry name" value="NAD(P)-bd_dom_sf"/>
</dbReference>
<name>A0ABS1DUG6_RUBGE</name>
<keyword evidence="1" id="KW-0812">Transmembrane</keyword>
<dbReference type="Proteomes" id="UP001041814">
    <property type="component" value="Unassembled WGS sequence"/>
</dbReference>
<feature type="transmembrane region" description="Helical" evidence="1">
    <location>
        <begin position="306"/>
        <end position="326"/>
    </location>
</feature>
<dbReference type="InterPro" id="IPR051207">
    <property type="entry name" value="ComplexI_NDUFA9_subunit"/>
</dbReference>
<feature type="transmembrane region" description="Helical" evidence="1">
    <location>
        <begin position="374"/>
        <end position="395"/>
    </location>
</feature>
<reference evidence="3" key="2">
    <citation type="journal article" date="2020" name="Microorganisms">
        <title>Osmotic Adaptation and Compatible Solute Biosynthesis of Phototrophic Bacteria as Revealed from Genome Analyses.</title>
        <authorList>
            <person name="Imhoff J.F."/>
            <person name="Rahn T."/>
            <person name="Kunzel S."/>
            <person name="Keller A."/>
            <person name="Neulinger S.C."/>
        </authorList>
    </citation>
    <scope>NUCLEOTIDE SEQUENCE</scope>
    <source>
        <strain evidence="3">IM 151</strain>
    </source>
</reference>
<dbReference type="RefSeq" id="WP_200378555.1">
    <property type="nucleotide sequence ID" value="NZ_NRRU01000031.1"/>
</dbReference>
<comment type="caution">
    <text evidence="3">The sequence shown here is derived from an EMBL/GenBank/DDBJ whole genome shotgun (WGS) entry which is preliminary data.</text>
</comment>
<dbReference type="PANTHER" id="PTHR12126">
    <property type="entry name" value="NADH-UBIQUINONE OXIDOREDUCTASE 39 KDA SUBUNIT-RELATED"/>
    <property type="match status" value="1"/>
</dbReference>
<dbReference type="Pfam" id="PF01370">
    <property type="entry name" value="Epimerase"/>
    <property type="match status" value="1"/>
</dbReference>
<keyword evidence="1" id="KW-0472">Membrane</keyword>
<gene>
    <name evidence="3" type="ORF">CKO43_10035</name>
</gene>
<proteinExistence type="predicted"/>
<reference evidence="3" key="1">
    <citation type="submission" date="2017-08" db="EMBL/GenBank/DDBJ databases">
        <authorList>
            <person name="Imhoff J.F."/>
            <person name="Rahn T."/>
            <person name="Kuenzel S."/>
            <person name="Neulinger S.C."/>
        </authorList>
    </citation>
    <scope>NUCLEOTIDE SEQUENCE</scope>
    <source>
        <strain evidence="3">IM 151</strain>
    </source>
</reference>
<evidence type="ECO:0000259" key="2">
    <source>
        <dbReference type="Pfam" id="PF01370"/>
    </source>
</evidence>
<sequence length="427" mass="44546">MRILLTGSSGFVGSRLRDALRAAGHELICAGRRPDDSGCRFVAADFAAPPPHWAALLDGVEVVVNAVGIFRERPGASFAALHVAGPLALFEACAAAGVRRVVQLSALGADDGASTAYHRSKAEADRRLLALPLDATVVQPSLVFGAEGPSAALFLALAALPLLPLPAGGHQPLQPVHVDDAVAAIVALVQAPPGRWRGRRVALVGPRSLPLAAYLQGLRAGLELRPAATLALPAALVTAAAGLGSRFGGGLLDRDAWRMLQRGNTAAVADTMALLGAAPRPVEAFIPRPLAPALRARAELAWTLPLLRLSLAVVWLVTAWVSLFVHPRDDSLALLARAGVPAALQAAALLGAAGLDAVFGVLTLAPWRGGARRWLWLAQAALIAGYTLVISVALPEFWSHPYGPLTKNLPLLALLALLWAQDRPPPR</sequence>
<dbReference type="Gene3D" id="3.40.50.720">
    <property type="entry name" value="NAD(P)-binding Rossmann-like Domain"/>
    <property type="match status" value="1"/>
</dbReference>
<feature type="domain" description="NAD-dependent epimerase/dehydratase" evidence="2">
    <location>
        <begin position="3"/>
        <end position="192"/>
    </location>
</feature>
<dbReference type="SUPFAM" id="SSF51735">
    <property type="entry name" value="NAD(P)-binding Rossmann-fold domains"/>
    <property type="match status" value="1"/>
</dbReference>
<keyword evidence="4" id="KW-1185">Reference proteome</keyword>
<evidence type="ECO:0000313" key="4">
    <source>
        <dbReference type="Proteomes" id="UP001041814"/>
    </source>
</evidence>
<feature type="transmembrane region" description="Helical" evidence="1">
    <location>
        <begin position="346"/>
        <end position="367"/>
    </location>
</feature>
<dbReference type="InterPro" id="IPR025695">
    <property type="entry name" value="DoxX-like"/>
</dbReference>
<dbReference type="InterPro" id="IPR001509">
    <property type="entry name" value="Epimerase_deHydtase"/>
</dbReference>
<dbReference type="Pfam" id="PF13781">
    <property type="entry name" value="DoxX_3"/>
    <property type="match status" value="1"/>
</dbReference>
<organism evidence="3 4">
    <name type="scientific">Rubrivivax gelatinosus</name>
    <name type="common">Rhodocyclus gelatinosus</name>
    <name type="synonym">Rhodopseudomonas gelatinosa</name>
    <dbReference type="NCBI Taxonomy" id="28068"/>
    <lineage>
        <taxon>Bacteria</taxon>
        <taxon>Pseudomonadati</taxon>
        <taxon>Pseudomonadota</taxon>
        <taxon>Betaproteobacteria</taxon>
        <taxon>Burkholderiales</taxon>
        <taxon>Sphaerotilaceae</taxon>
        <taxon>Rubrivivax</taxon>
    </lineage>
</organism>
<accession>A0ABS1DUG6</accession>
<keyword evidence="1" id="KW-1133">Transmembrane helix</keyword>